<evidence type="ECO:0000313" key="5">
    <source>
        <dbReference type="EMBL" id="KAF2481574.1"/>
    </source>
</evidence>
<dbReference type="InterPro" id="IPR020946">
    <property type="entry name" value="Flavin_mOase-like"/>
</dbReference>
<keyword evidence="3" id="KW-0274">FAD</keyword>
<dbReference type="RefSeq" id="XP_033588144.1">
    <property type="nucleotide sequence ID" value="XM_033731428.1"/>
</dbReference>
<dbReference type="GO" id="GO:0050660">
    <property type="term" value="F:flavin adenine dinucleotide binding"/>
    <property type="evidence" value="ECO:0007669"/>
    <property type="project" value="InterPro"/>
</dbReference>
<proteinExistence type="inferred from homology"/>
<dbReference type="GO" id="GO:0004499">
    <property type="term" value="F:N,N-dimethylaniline monooxygenase activity"/>
    <property type="evidence" value="ECO:0007669"/>
    <property type="project" value="InterPro"/>
</dbReference>
<gene>
    <name evidence="5" type="ORF">BDY17DRAFT_254384</name>
</gene>
<dbReference type="Gene3D" id="3.50.50.60">
    <property type="entry name" value="FAD/NAD(P)-binding domain"/>
    <property type="match status" value="3"/>
</dbReference>
<dbReference type="Proteomes" id="UP000799767">
    <property type="component" value="Unassembled WGS sequence"/>
</dbReference>
<dbReference type="GeneID" id="54472430"/>
<evidence type="ECO:0000256" key="2">
    <source>
        <dbReference type="ARBA" id="ARBA00022630"/>
    </source>
</evidence>
<dbReference type="OrthoDB" id="74360at2759"/>
<evidence type="ECO:0000256" key="1">
    <source>
        <dbReference type="ARBA" id="ARBA00010139"/>
    </source>
</evidence>
<dbReference type="Pfam" id="PF13450">
    <property type="entry name" value="NAD_binding_8"/>
    <property type="match status" value="1"/>
</dbReference>
<keyword evidence="6" id="KW-1185">Reference proteome</keyword>
<organism evidence="5 6">
    <name type="scientific">Neohortaea acidophila</name>
    <dbReference type="NCBI Taxonomy" id="245834"/>
    <lineage>
        <taxon>Eukaryota</taxon>
        <taxon>Fungi</taxon>
        <taxon>Dikarya</taxon>
        <taxon>Ascomycota</taxon>
        <taxon>Pezizomycotina</taxon>
        <taxon>Dothideomycetes</taxon>
        <taxon>Dothideomycetidae</taxon>
        <taxon>Mycosphaerellales</taxon>
        <taxon>Teratosphaeriaceae</taxon>
        <taxon>Neohortaea</taxon>
    </lineage>
</organism>
<dbReference type="PANTHER" id="PTHR42877">
    <property type="entry name" value="L-ORNITHINE N(5)-MONOOXYGENASE-RELATED"/>
    <property type="match status" value="1"/>
</dbReference>
<dbReference type="InterPro" id="IPR036188">
    <property type="entry name" value="FAD/NAD-bd_sf"/>
</dbReference>
<dbReference type="SUPFAM" id="SSF51905">
    <property type="entry name" value="FAD/NAD(P)-binding domain"/>
    <property type="match status" value="1"/>
</dbReference>
<evidence type="ECO:0000256" key="3">
    <source>
        <dbReference type="ARBA" id="ARBA00022827"/>
    </source>
</evidence>
<dbReference type="InterPro" id="IPR051209">
    <property type="entry name" value="FAD-bind_Monooxygenase_sf"/>
</dbReference>
<evidence type="ECO:0008006" key="7">
    <source>
        <dbReference type="Google" id="ProtNLM"/>
    </source>
</evidence>
<name>A0A6A6PPM1_9PEZI</name>
<comment type="similarity">
    <text evidence="1">Belongs to the FAD-binding monooxygenase family.</text>
</comment>
<evidence type="ECO:0000313" key="6">
    <source>
        <dbReference type="Proteomes" id="UP000799767"/>
    </source>
</evidence>
<dbReference type="GO" id="GO:0050661">
    <property type="term" value="F:NADP binding"/>
    <property type="evidence" value="ECO:0007669"/>
    <property type="project" value="InterPro"/>
</dbReference>
<dbReference type="EMBL" id="MU001638">
    <property type="protein sequence ID" value="KAF2481574.1"/>
    <property type="molecule type" value="Genomic_DNA"/>
</dbReference>
<dbReference type="PANTHER" id="PTHR42877:SF12">
    <property type="entry name" value="MONOOXYGENASE"/>
    <property type="match status" value="1"/>
</dbReference>
<accession>A0A6A6PPM1</accession>
<dbReference type="Pfam" id="PF00743">
    <property type="entry name" value="FMO-like"/>
    <property type="match status" value="1"/>
</dbReference>
<evidence type="ECO:0000256" key="4">
    <source>
        <dbReference type="ARBA" id="ARBA00023002"/>
    </source>
</evidence>
<protein>
    <recommendedName>
        <fullName evidence="7">FAD/NAD(P)-binding domain-containing protein</fullName>
    </recommendedName>
</protein>
<sequence>MTTARQRAIDFYQSLVPGEALPGEATEQYKDIDELVYLLSRVPTFTPRPIRIIAAGAGFSGISIARAVHVGNIPNATITVYEKNIREGGTWFENRYPGCACDIPAPNYQFSWAPNPHWSSYYATQGEIRDYIHAVTDQHGLRPYIKPAHKVTHARWIADREVWQITICKTDGRDLVISSAGVAEGESDTTFVEECEVFVNCCGFFNNWRWPDVQGREKFAGRLLHSAAWPEDADNDLDGKTVALIGNGSSGVQILPAIINRVKKVYVHVKSRTWVTAAIAQRFAGPNGSNLYYTEEQKAAWAADPKAHLEYRRMIESEINNRFSLYIDHTPSQKAAREFSVDDMTTKLRNGGKEDLLSALLPDFAVGCRRPTPGNGYLEASCHPNCEVIWGKVEGLTEDGVQTADRMTSNVDTIICATGFDLSCAPRFPIVGMDGINLRDEWLRNPAAYLSVTAANMPNYFTFMGPSSPLGHGSLVTSIEMVTKYVSAFIHKLQTQNYSNCVPKSHIPAAYQKQALAWLERTVWASNCTSTYKNGDERGALNSLHPGSRIHYFELLSTPRWEDFEWTSLCKGDDLTFAWMATGFTDRERNPKEDTNLTYVTNLALRM</sequence>
<keyword evidence="4" id="KW-0560">Oxidoreductase</keyword>
<keyword evidence="2" id="KW-0285">Flavoprotein</keyword>
<dbReference type="AlphaFoldDB" id="A0A6A6PPM1"/>
<reference evidence="5" key="1">
    <citation type="journal article" date="2020" name="Stud. Mycol.">
        <title>101 Dothideomycetes genomes: a test case for predicting lifestyles and emergence of pathogens.</title>
        <authorList>
            <person name="Haridas S."/>
            <person name="Albert R."/>
            <person name="Binder M."/>
            <person name="Bloem J."/>
            <person name="Labutti K."/>
            <person name="Salamov A."/>
            <person name="Andreopoulos B."/>
            <person name="Baker S."/>
            <person name="Barry K."/>
            <person name="Bills G."/>
            <person name="Bluhm B."/>
            <person name="Cannon C."/>
            <person name="Castanera R."/>
            <person name="Culley D."/>
            <person name="Daum C."/>
            <person name="Ezra D."/>
            <person name="Gonzalez J."/>
            <person name="Henrissat B."/>
            <person name="Kuo A."/>
            <person name="Liang C."/>
            <person name="Lipzen A."/>
            <person name="Lutzoni F."/>
            <person name="Magnuson J."/>
            <person name="Mondo S."/>
            <person name="Nolan M."/>
            <person name="Ohm R."/>
            <person name="Pangilinan J."/>
            <person name="Park H.-J."/>
            <person name="Ramirez L."/>
            <person name="Alfaro M."/>
            <person name="Sun H."/>
            <person name="Tritt A."/>
            <person name="Yoshinaga Y."/>
            <person name="Zwiers L.-H."/>
            <person name="Turgeon B."/>
            <person name="Goodwin S."/>
            <person name="Spatafora J."/>
            <person name="Crous P."/>
            <person name="Grigoriev I."/>
        </authorList>
    </citation>
    <scope>NUCLEOTIDE SEQUENCE</scope>
    <source>
        <strain evidence="5">CBS 113389</strain>
    </source>
</reference>